<sequence length="125" mass="14081">MAFCKLNVFTGWLKGFIADYGVPVMVVVWTGVSDIPTDSVPEGIHRRPFSPNPWSPSAYTNWIVAKDILNVPPVYIIGAFVPAMTIAVLYYFDQSVASQLAQQKEFNLKKIHLCIIIFSLFFFFG</sequence>
<evidence type="ECO:0000256" key="4">
    <source>
        <dbReference type="ARBA" id="ARBA00022989"/>
    </source>
</evidence>
<evidence type="ECO:0000256" key="3">
    <source>
        <dbReference type="ARBA" id="ARBA00022692"/>
    </source>
</evidence>
<evidence type="ECO:0000256" key="6">
    <source>
        <dbReference type="SAM" id="Phobius"/>
    </source>
</evidence>
<keyword evidence="3 6" id="KW-0812">Transmembrane</keyword>
<dbReference type="GO" id="GO:0006820">
    <property type="term" value="P:monoatomic anion transport"/>
    <property type="evidence" value="ECO:0007669"/>
    <property type="project" value="InterPro"/>
</dbReference>
<protein>
    <submittedName>
        <fullName evidence="8 9">Bicarbonate transporter</fullName>
    </submittedName>
</protein>
<reference evidence="8" key="3">
    <citation type="submission" date="2020-06" db="EMBL/GenBank/DDBJ databases">
        <title>Helianthus annuus Genome sequencing and assembly Release 2.</title>
        <authorList>
            <person name="Gouzy J."/>
            <person name="Langlade N."/>
            <person name="Munos S."/>
        </authorList>
    </citation>
    <scope>NUCLEOTIDE SEQUENCE</scope>
    <source>
        <tissue evidence="8">Leaves</tissue>
    </source>
</reference>
<name>A0A251UPL8_HELAN</name>
<dbReference type="PANTHER" id="PTHR11453:SF99">
    <property type="entry name" value="BICARBONATE TRANSPORTER"/>
    <property type="match status" value="1"/>
</dbReference>
<evidence type="ECO:0000256" key="1">
    <source>
        <dbReference type="ARBA" id="ARBA00004141"/>
    </source>
</evidence>
<organism evidence="9 10">
    <name type="scientific">Helianthus annuus</name>
    <name type="common">Common sunflower</name>
    <dbReference type="NCBI Taxonomy" id="4232"/>
    <lineage>
        <taxon>Eukaryota</taxon>
        <taxon>Viridiplantae</taxon>
        <taxon>Streptophyta</taxon>
        <taxon>Embryophyta</taxon>
        <taxon>Tracheophyta</taxon>
        <taxon>Spermatophyta</taxon>
        <taxon>Magnoliopsida</taxon>
        <taxon>eudicotyledons</taxon>
        <taxon>Gunneridae</taxon>
        <taxon>Pentapetalae</taxon>
        <taxon>asterids</taxon>
        <taxon>campanulids</taxon>
        <taxon>Asterales</taxon>
        <taxon>Asteraceae</taxon>
        <taxon>Asteroideae</taxon>
        <taxon>Heliantheae alliance</taxon>
        <taxon>Heliantheae</taxon>
        <taxon>Helianthus</taxon>
    </lineage>
</organism>
<dbReference type="InterPro" id="IPR011531">
    <property type="entry name" value="HCO3_transpt-like_TM_dom"/>
</dbReference>
<feature type="domain" description="Bicarbonate transporter-like transmembrane" evidence="7">
    <location>
        <begin position="6"/>
        <end position="110"/>
    </location>
</feature>
<dbReference type="PANTHER" id="PTHR11453">
    <property type="entry name" value="ANION EXCHANGE PROTEIN"/>
    <property type="match status" value="1"/>
</dbReference>
<dbReference type="Proteomes" id="UP000215914">
    <property type="component" value="Chromosome 5"/>
</dbReference>
<dbReference type="EMBL" id="CM007894">
    <property type="protein sequence ID" value="OTG24702.1"/>
    <property type="molecule type" value="Genomic_DNA"/>
</dbReference>
<dbReference type="Gramene" id="mRNA:HanXRQr2_Chr05g0205511">
    <property type="protein sequence ID" value="mRNA:HanXRQr2_Chr05g0205511"/>
    <property type="gene ID" value="HanXRQr2_Chr05g0205511"/>
</dbReference>
<keyword evidence="10" id="KW-1185">Reference proteome</keyword>
<dbReference type="Pfam" id="PF00955">
    <property type="entry name" value="HCO3_cotransp"/>
    <property type="match status" value="1"/>
</dbReference>
<reference evidence="9" key="2">
    <citation type="submission" date="2017-02" db="EMBL/GenBank/DDBJ databases">
        <title>Sunflower complete genome.</title>
        <authorList>
            <person name="Langlade N."/>
            <person name="Munos S."/>
        </authorList>
    </citation>
    <scope>NUCLEOTIDE SEQUENCE [LARGE SCALE GENOMIC DNA]</scope>
    <source>
        <tissue evidence="9">Leaves</tissue>
    </source>
</reference>
<gene>
    <name evidence="9" type="ORF">HannXRQ_Chr05g0139631</name>
    <name evidence="8" type="ORF">HanXRQr2_Chr05g0205511</name>
</gene>
<evidence type="ECO:0000313" key="9">
    <source>
        <dbReference type="EMBL" id="OTG24702.1"/>
    </source>
</evidence>
<dbReference type="InParanoid" id="A0A251UPL8"/>
<dbReference type="GO" id="GO:0005452">
    <property type="term" value="F:solute:inorganic anion antiporter activity"/>
    <property type="evidence" value="ECO:0007669"/>
    <property type="project" value="InterPro"/>
</dbReference>
<evidence type="ECO:0000259" key="7">
    <source>
        <dbReference type="Pfam" id="PF00955"/>
    </source>
</evidence>
<evidence type="ECO:0000313" key="10">
    <source>
        <dbReference type="Proteomes" id="UP000215914"/>
    </source>
</evidence>
<evidence type="ECO:0000256" key="5">
    <source>
        <dbReference type="ARBA" id="ARBA00023136"/>
    </source>
</evidence>
<dbReference type="GO" id="GO:0016020">
    <property type="term" value="C:membrane"/>
    <property type="evidence" value="ECO:0007669"/>
    <property type="project" value="UniProtKB-SubCell"/>
</dbReference>
<accession>A0A251UPL8</accession>
<comment type="subcellular location">
    <subcellularLocation>
        <location evidence="1">Membrane</location>
        <topology evidence="1">Multi-pass membrane protein</topology>
    </subcellularLocation>
</comment>
<feature type="transmembrane region" description="Helical" evidence="6">
    <location>
        <begin position="108"/>
        <end position="124"/>
    </location>
</feature>
<comment type="similarity">
    <text evidence="2">Belongs to the anion exchanger (TC 2.A.31.3) family.</text>
</comment>
<feature type="transmembrane region" description="Helical" evidence="6">
    <location>
        <begin position="12"/>
        <end position="32"/>
    </location>
</feature>
<dbReference type="InterPro" id="IPR003020">
    <property type="entry name" value="HCO3_transpt_euk"/>
</dbReference>
<evidence type="ECO:0000313" key="8">
    <source>
        <dbReference type="EMBL" id="KAF5805130.1"/>
    </source>
</evidence>
<dbReference type="AlphaFoldDB" id="A0A251UPL8"/>
<reference evidence="8 10" key="1">
    <citation type="journal article" date="2017" name="Nature">
        <title>The sunflower genome provides insights into oil metabolism, flowering and Asterid evolution.</title>
        <authorList>
            <person name="Badouin H."/>
            <person name="Gouzy J."/>
            <person name="Grassa C.J."/>
            <person name="Murat F."/>
            <person name="Staton S.E."/>
            <person name="Cottret L."/>
            <person name="Lelandais-Briere C."/>
            <person name="Owens G.L."/>
            <person name="Carrere S."/>
            <person name="Mayjonade B."/>
            <person name="Legrand L."/>
            <person name="Gill N."/>
            <person name="Kane N.C."/>
            <person name="Bowers J.E."/>
            <person name="Hubner S."/>
            <person name="Bellec A."/>
            <person name="Berard A."/>
            <person name="Berges H."/>
            <person name="Blanchet N."/>
            <person name="Boniface M.C."/>
            <person name="Brunel D."/>
            <person name="Catrice O."/>
            <person name="Chaidir N."/>
            <person name="Claudel C."/>
            <person name="Donnadieu C."/>
            <person name="Faraut T."/>
            <person name="Fievet G."/>
            <person name="Helmstetter N."/>
            <person name="King M."/>
            <person name="Knapp S.J."/>
            <person name="Lai Z."/>
            <person name="Le Paslier M.C."/>
            <person name="Lippi Y."/>
            <person name="Lorenzon L."/>
            <person name="Mandel J.R."/>
            <person name="Marage G."/>
            <person name="Marchand G."/>
            <person name="Marquand E."/>
            <person name="Bret-Mestries E."/>
            <person name="Morien E."/>
            <person name="Nambeesan S."/>
            <person name="Nguyen T."/>
            <person name="Pegot-Espagnet P."/>
            <person name="Pouilly N."/>
            <person name="Raftis F."/>
            <person name="Sallet E."/>
            <person name="Schiex T."/>
            <person name="Thomas J."/>
            <person name="Vandecasteele C."/>
            <person name="Vares D."/>
            <person name="Vear F."/>
            <person name="Vautrin S."/>
            <person name="Crespi M."/>
            <person name="Mangin B."/>
            <person name="Burke J.M."/>
            <person name="Salse J."/>
            <person name="Munos S."/>
            <person name="Vincourt P."/>
            <person name="Rieseberg L.H."/>
            <person name="Langlade N.B."/>
        </authorList>
    </citation>
    <scope>NUCLEOTIDE SEQUENCE [LARGE SCALE GENOMIC DNA]</scope>
    <source>
        <strain evidence="10">cv. SF193</strain>
        <tissue evidence="8">Leaves</tissue>
    </source>
</reference>
<proteinExistence type="inferred from homology"/>
<keyword evidence="4 6" id="KW-1133">Transmembrane helix</keyword>
<dbReference type="EMBL" id="MNCJ02000320">
    <property type="protein sequence ID" value="KAF5805130.1"/>
    <property type="molecule type" value="Genomic_DNA"/>
</dbReference>
<keyword evidence="5 6" id="KW-0472">Membrane</keyword>
<evidence type="ECO:0000256" key="2">
    <source>
        <dbReference type="ARBA" id="ARBA00006262"/>
    </source>
</evidence>
<feature type="transmembrane region" description="Helical" evidence="6">
    <location>
        <begin position="74"/>
        <end position="92"/>
    </location>
</feature>